<feature type="region of interest" description="Disordered" evidence="4">
    <location>
        <begin position="1"/>
        <end position="32"/>
    </location>
</feature>
<feature type="repeat" description="ANK" evidence="3">
    <location>
        <begin position="771"/>
        <end position="803"/>
    </location>
</feature>
<feature type="repeat" description="ANK" evidence="3">
    <location>
        <begin position="967"/>
        <end position="999"/>
    </location>
</feature>
<dbReference type="Pfam" id="PF00023">
    <property type="entry name" value="Ank"/>
    <property type="match status" value="2"/>
</dbReference>
<sequence>MATPCKERDTTARSGADDVASPRTILSTDDVTSPRKILSTDDVASPRTILSTDDVASPRTILSTDDVASPRTILSADDVASPRTILSTDDVASPRTILSTDDVASPRTILSADDVTSLETTLPTDDVTPPGTTLPDDDVRKSTAASDLQLSTEDNEPINQPCNVTGRDIQGGEKLWNMGEVLRSQLQDSETSFVQANSQVVADSERSRCVQTDDLEEASDILQETGLVILCGFPGTGKTTVGHALLRRCREEGFKPYILSKLEDWHAHIGPGRRSFVLIDAILGEVRVNRQQYEEWRKILCNMLELTKAGDCRVVVTLYPHVLHELQQLETDSQSPLLDSSAVVRLMKEDLDTEVKRELLDFHLKQLIRQPSQHQEVVERIVQADNSGPAFLWCCRYLVDHWQAVEDPATVFTSPAEANSVLLKQMCLHDTHGDSFAAVFVLAMLGKGRFLHRKTGVQSELKKLGFKEYSDDHLAEYEAILLGSVLSEKENGFSSRVLYDAACLALGRSFRLPTLFGVCDVTFLVQCVHVTLTGGTIKVLVGSGSFKSLARKSITVVEDCESLTKRLYTEIRKGRLPEACQHTALQCPEFLTKLEEYCKRQNSYPKQLVRVVDTAHKLPLLYWSALNERHIMTDWCLGMLDLANKADLKFISPKIVLGLSLLSNWTHKTECIANQCVFGKLLSPKNFKFSEIKLCLPHRHSAACFHNMMTGDESEMQQLHFLCNLSFPIPSTLIEAKVSNNTVTVQVRDRGDWYLALRLLADREVDETDRDGNTLLHIAADKINLKAITLAVKSGASLTKTNNKGLTPYRLARRRREESSKATGRDNVVYNIFPAIRCGNEVEVKTHLCYGSSVDDKDDEGKTGLFVACEVGQENIADLLIDLGADVNVRVSLIPGYPLTPLFLACREGLTQTAQLLVKHNADITARNEWEETALHSACRCMSPTARADLTRLLLDAGADVNARDKWGYTPLHLASCSGYIKTATLLIERGADLNAKAENGRTPLHNAYMANRSGIITQLQSTARCLSDGAH</sequence>
<organism evidence="6 7">
    <name type="scientific">Littorina saxatilis</name>
    <dbReference type="NCBI Taxonomy" id="31220"/>
    <lineage>
        <taxon>Eukaryota</taxon>
        <taxon>Metazoa</taxon>
        <taxon>Spiralia</taxon>
        <taxon>Lophotrochozoa</taxon>
        <taxon>Mollusca</taxon>
        <taxon>Gastropoda</taxon>
        <taxon>Caenogastropoda</taxon>
        <taxon>Littorinimorpha</taxon>
        <taxon>Littorinoidea</taxon>
        <taxon>Littorinidae</taxon>
        <taxon>Littorina</taxon>
    </lineage>
</organism>
<comment type="caution">
    <text evidence="6">The sequence shown here is derived from an EMBL/GenBank/DDBJ whole genome shotgun (WGS) entry which is preliminary data.</text>
</comment>
<dbReference type="Gene3D" id="1.25.40.20">
    <property type="entry name" value="Ankyrin repeat-containing domain"/>
    <property type="match status" value="3"/>
</dbReference>
<dbReference type="SMART" id="SM00248">
    <property type="entry name" value="ANK"/>
    <property type="match status" value="6"/>
</dbReference>
<feature type="domain" description="Novel STAND NTPase 3" evidence="5">
    <location>
        <begin position="210"/>
        <end position="365"/>
    </location>
</feature>
<name>A0AAN9AW18_9CAEN</name>
<dbReference type="Gene3D" id="3.40.50.300">
    <property type="entry name" value="P-loop containing nucleotide triphosphate hydrolases"/>
    <property type="match status" value="1"/>
</dbReference>
<proteinExistence type="predicted"/>
<keyword evidence="1" id="KW-0677">Repeat</keyword>
<dbReference type="InterPro" id="IPR002110">
    <property type="entry name" value="Ankyrin_rpt"/>
</dbReference>
<dbReference type="InterPro" id="IPR049050">
    <property type="entry name" value="nSTAND3"/>
</dbReference>
<accession>A0AAN9AW18</accession>
<evidence type="ECO:0000313" key="7">
    <source>
        <dbReference type="Proteomes" id="UP001374579"/>
    </source>
</evidence>
<evidence type="ECO:0000256" key="3">
    <source>
        <dbReference type="PROSITE-ProRule" id="PRU00023"/>
    </source>
</evidence>
<keyword evidence="2 3" id="KW-0040">ANK repeat</keyword>
<dbReference type="PROSITE" id="PS50297">
    <property type="entry name" value="ANK_REP_REGION"/>
    <property type="match status" value="2"/>
</dbReference>
<dbReference type="PROSITE" id="PS50088">
    <property type="entry name" value="ANK_REPEAT"/>
    <property type="match status" value="5"/>
</dbReference>
<feature type="repeat" description="ANK" evidence="3">
    <location>
        <begin position="930"/>
        <end position="966"/>
    </location>
</feature>
<reference evidence="6 7" key="1">
    <citation type="submission" date="2024-02" db="EMBL/GenBank/DDBJ databases">
        <title>Chromosome-scale genome assembly of the rough periwinkle Littorina saxatilis.</title>
        <authorList>
            <person name="De Jode A."/>
            <person name="Faria R."/>
            <person name="Formenti G."/>
            <person name="Sims Y."/>
            <person name="Smith T.P."/>
            <person name="Tracey A."/>
            <person name="Wood J.M.D."/>
            <person name="Zagrodzka Z.B."/>
            <person name="Johannesson K."/>
            <person name="Butlin R.K."/>
            <person name="Leder E.H."/>
        </authorList>
    </citation>
    <scope>NUCLEOTIDE SEQUENCE [LARGE SCALE GENOMIC DNA]</scope>
    <source>
        <strain evidence="6">Snail1</strain>
        <tissue evidence="6">Muscle</tissue>
    </source>
</reference>
<dbReference type="Pfam" id="PF20720">
    <property type="entry name" value="nSTAND3"/>
    <property type="match status" value="1"/>
</dbReference>
<dbReference type="EMBL" id="JBAMIC010000018">
    <property type="protein sequence ID" value="KAK7094358.1"/>
    <property type="molecule type" value="Genomic_DNA"/>
</dbReference>
<feature type="region of interest" description="Disordered" evidence="4">
    <location>
        <begin position="114"/>
        <end position="142"/>
    </location>
</feature>
<evidence type="ECO:0000313" key="6">
    <source>
        <dbReference type="EMBL" id="KAK7094358.1"/>
    </source>
</evidence>
<dbReference type="SUPFAM" id="SSF48403">
    <property type="entry name" value="Ankyrin repeat"/>
    <property type="match status" value="1"/>
</dbReference>
<dbReference type="PANTHER" id="PTHR24198:SF165">
    <property type="entry name" value="ANKYRIN REPEAT-CONTAINING PROTEIN-RELATED"/>
    <property type="match status" value="1"/>
</dbReference>
<dbReference type="InterPro" id="IPR036770">
    <property type="entry name" value="Ankyrin_rpt-contain_sf"/>
</dbReference>
<evidence type="ECO:0000256" key="1">
    <source>
        <dbReference type="ARBA" id="ARBA00022737"/>
    </source>
</evidence>
<gene>
    <name evidence="6" type="ORF">V1264_005933</name>
</gene>
<dbReference type="Pfam" id="PF12796">
    <property type="entry name" value="Ank_2"/>
    <property type="match status" value="1"/>
</dbReference>
<evidence type="ECO:0000259" key="5">
    <source>
        <dbReference type="Pfam" id="PF20720"/>
    </source>
</evidence>
<dbReference type="SUPFAM" id="SSF52540">
    <property type="entry name" value="P-loop containing nucleoside triphosphate hydrolases"/>
    <property type="match status" value="1"/>
</dbReference>
<feature type="repeat" description="ANK" evidence="3">
    <location>
        <begin position="860"/>
        <end position="892"/>
    </location>
</feature>
<feature type="compositionally biased region" description="Basic and acidic residues" evidence="4">
    <location>
        <begin position="1"/>
        <end position="11"/>
    </location>
</feature>
<dbReference type="PANTHER" id="PTHR24198">
    <property type="entry name" value="ANKYRIN REPEAT AND PROTEIN KINASE DOMAIN-CONTAINING PROTEIN"/>
    <property type="match status" value="1"/>
</dbReference>
<dbReference type="AlphaFoldDB" id="A0AAN9AW18"/>
<feature type="repeat" description="ANK" evidence="3">
    <location>
        <begin position="897"/>
        <end position="929"/>
    </location>
</feature>
<keyword evidence="7" id="KW-1185">Reference proteome</keyword>
<dbReference type="Proteomes" id="UP001374579">
    <property type="component" value="Unassembled WGS sequence"/>
</dbReference>
<dbReference type="InterPro" id="IPR027417">
    <property type="entry name" value="P-loop_NTPase"/>
</dbReference>
<evidence type="ECO:0000256" key="4">
    <source>
        <dbReference type="SAM" id="MobiDB-lite"/>
    </source>
</evidence>
<protein>
    <recommendedName>
        <fullName evidence="5">Novel STAND NTPase 3 domain-containing protein</fullName>
    </recommendedName>
</protein>
<evidence type="ECO:0000256" key="2">
    <source>
        <dbReference type="ARBA" id="ARBA00023043"/>
    </source>
</evidence>